<dbReference type="EMBL" id="VFOS01000002">
    <property type="protein sequence ID" value="TQL62044.1"/>
    <property type="molecule type" value="Genomic_DNA"/>
</dbReference>
<dbReference type="OrthoDB" id="280176at2"/>
<evidence type="ECO:0000313" key="1">
    <source>
        <dbReference type="EMBL" id="TQL62044.1"/>
    </source>
</evidence>
<dbReference type="RefSeq" id="WP_142120982.1">
    <property type="nucleotide sequence ID" value="NZ_BAAASV010000002.1"/>
</dbReference>
<sequence>MDEELTEDQRLVFMALDAFKATGLAYTVLMRHGQYGIRVDSIGLELWLTSLIEDALELPESEWPNRIDYWLATVVEVIEHGPNPRYSEDEVRTAIRTRLFRADEDPEAFSYARPFADGLVLGLALDSPRTVANVTSKLLGTLPLGVDALFELGQVNTDQETIDDAFEIVEEECHGLIGDSHFVASRAANLPSLLRDYIGNAPYGVAFGVPNRHTLLYRTLDKETWPGVTGIASLVDGIAHREGDPNPGGVLSSHLYYWAPECTIETLAGRFTDVDGKTTLTIRPGNAFTQFVMRGFG</sequence>
<gene>
    <name evidence="1" type="ORF">FB461_1677</name>
</gene>
<evidence type="ECO:0000313" key="2">
    <source>
        <dbReference type="Proteomes" id="UP000315389"/>
    </source>
</evidence>
<accession>A0A542ZNU4</accession>
<protein>
    <submittedName>
        <fullName evidence="1">Uncharacterized protein</fullName>
    </submittedName>
</protein>
<dbReference type="Proteomes" id="UP000315389">
    <property type="component" value="Unassembled WGS sequence"/>
</dbReference>
<comment type="caution">
    <text evidence="1">The sequence shown here is derived from an EMBL/GenBank/DDBJ whole genome shotgun (WGS) entry which is preliminary data.</text>
</comment>
<name>A0A542ZNU4_RARFA</name>
<dbReference type="AlphaFoldDB" id="A0A542ZNU4"/>
<reference evidence="1 2" key="1">
    <citation type="submission" date="2019-06" db="EMBL/GenBank/DDBJ databases">
        <title>Sequencing the genomes of 1000 actinobacteria strains.</title>
        <authorList>
            <person name="Klenk H.-P."/>
        </authorList>
    </citation>
    <scope>NUCLEOTIDE SEQUENCE [LARGE SCALE GENOMIC DNA]</scope>
    <source>
        <strain evidence="1 2">DSM 4813</strain>
    </source>
</reference>
<keyword evidence="2" id="KW-1185">Reference proteome</keyword>
<organism evidence="1 2">
    <name type="scientific">Rarobacter faecitabidus</name>
    <dbReference type="NCBI Taxonomy" id="13243"/>
    <lineage>
        <taxon>Bacteria</taxon>
        <taxon>Bacillati</taxon>
        <taxon>Actinomycetota</taxon>
        <taxon>Actinomycetes</taxon>
        <taxon>Micrococcales</taxon>
        <taxon>Rarobacteraceae</taxon>
        <taxon>Rarobacter</taxon>
    </lineage>
</organism>
<proteinExistence type="predicted"/>